<dbReference type="InterPro" id="IPR054364">
    <property type="entry name" value="Ca3427-like_PBP2"/>
</dbReference>
<accession>A0ABW1PLN8</accession>
<gene>
    <name evidence="5" type="ORF">ACFPVY_04895</name>
</gene>
<dbReference type="Proteomes" id="UP001596287">
    <property type="component" value="Unassembled WGS sequence"/>
</dbReference>
<dbReference type="CDD" id="cd13637">
    <property type="entry name" value="PBP2_Ca3427_like"/>
    <property type="match status" value="1"/>
</dbReference>
<dbReference type="Pfam" id="PF22384">
    <property type="entry name" value="PBP2_Ca3427_like"/>
    <property type="match status" value="1"/>
</dbReference>
<evidence type="ECO:0000313" key="5">
    <source>
        <dbReference type="EMBL" id="MFC6095973.1"/>
    </source>
</evidence>
<keyword evidence="3" id="KW-0732">Signal</keyword>
<evidence type="ECO:0000259" key="4">
    <source>
        <dbReference type="Pfam" id="PF22384"/>
    </source>
</evidence>
<organism evidence="5 6">
    <name type="scientific">Flavobacterium qiangtangense</name>
    <dbReference type="NCBI Taxonomy" id="1442595"/>
    <lineage>
        <taxon>Bacteria</taxon>
        <taxon>Pseudomonadati</taxon>
        <taxon>Bacteroidota</taxon>
        <taxon>Flavobacteriia</taxon>
        <taxon>Flavobacteriales</taxon>
        <taxon>Flavobacteriaceae</taxon>
        <taxon>Flavobacterium</taxon>
    </lineage>
</organism>
<dbReference type="Gene3D" id="3.40.190.10">
    <property type="entry name" value="Periplasmic binding protein-like II"/>
    <property type="match status" value="2"/>
</dbReference>
<evidence type="ECO:0000256" key="2">
    <source>
        <dbReference type="ARBA" id="ARBA00010742"/>
    </source>
</evidence>
<evidence type="ECO:0000256" key="1">
    <source>
        <dbReference type="ARBA" id="ARBA00004418"/>
    </source>
</evidence>
<feature type="domain" description="Ca3427-like PBP 2" evidence="4">
    <location>
        <begin position="87"/>
        <end position="179"/>
    </location>
</feature>
<dbReference type="SUPFAM" id="SSF53850">
    <property type="entry name" value="Periplasmic binding protein-like II"/>
    <property type="match status" value="1"/>
</dbReference>
<reference evidence="6" key="1">
    <citation type="journal article" date="2019" name="Int. J. Syst. Evol. Microbiol.">
        <title>The Global Catalogue of Microorganisms (GCM) 10K type strain sequencing project: providing services to taxonomists for standard genome sequencing and annotation.</title>
        <authorList>
            <consortium name="The Broad Institute Genomics Platform"/>
            <consortium name="The Broad Institute Genome Sequencing Center for Infectious Disease"/>
            <person name="Wu L."/>
            <person name="Ma J."/>
        </authorList>
    </citation>
    <scope>NUCLEOTIDE SEQUENCE [LARGE SCALE GENOMIC DNA]</scope>
    <source>
        <strain evidence="6">CCUG 49679</strain>
    </source>
</reference>
<evidence type="ECO:0000256" key="3">
    <source>
        <dbReference type="ARBA" id="ARBA00022729"/>
    </source>
</evidence>
<dbReference type="EMBL" id="JBHSQB010000004">
    <property type="protein sequence ID" value="MFC6095973.1"/>
    <property type="molecule type" value="Genomic_DNA"/>
</dbReference>
<sequence>MKTIKIAGVPEHFNLPWHLCIENGEFEAEGIDLQWSDVPEGTGKLCQMLRDKKTDIAVILTEGIIKDIVAGNPSKIVQVYVQSPLIWGIHVDAKSKHETLSDLENTKVAISRIGSGSQLMAYVNAHNQGWKTDDLQFEIINTIDGAVEALSNGTADYFMWERFMTKPLVDNGTFRRIDDCPTPWPCFVIAVRNEILENHPEIIEKILEIINQTTEEFKEIPSIDRTLSEHYNQKQEDIQEWLSLTEWSQKQLSENMLNKVQNQLLELSIIDKKGTFAEIVAG</sequence>
<dbReference type="PANTHER" id="PTHR30024:SF47">
    <property type="entry name" value="TAURINE-BINDING PERIPLASMIC PROTEIN"/>
    <property type="match status" value="1"/>
</dbReference>
<comment type="similarity">
    <text evidence="2">Belongs to the bacterial solute-binding protein SsuA/TauA family.</text>
</comment>
<keyword evidence="6" id="KW-1185">Reference proteome</keyword>
<comment type="subcellular location">
    <subcellularLocation>
        <location evidence="1">Periplasm</location>
    </subcellularLocation>
</comment>
<dbReference type="RefSeq" id="WP_379790704.1">
    <property type="nucleotide sequence ID" value="NZ_JBHSQB010000004.1"/>
</dbReference>
<dbReference type="PANTHER" id="PTHR30024">
    <property type="entry name" value="ALIPHATIC SULFONATES-BINDING PROTEIN-RELATED"/>
    <property type="match status" value="1"/>
</dbReference>
<name>A0ABW1PLN8_9FLAO</name>
<evidence type="ECO:0000313" key="6">
    <source>
        <dbReference type="Proteomes" id="UP001596287"/>
    </source>
</evidence>
<proteinExistence type="inferred from homology"/>
<protein>
    <submittedName>
        <fullName evidence="5">Substrate-binding domain-containing protein</fullName>
    </submittedName>
</protein>
<comment type="caution">
    <text evidence="5">The sequence shown here is derived from an EMBL/GenBank/DDBJ whole genome shotgun (WGS) entry which is preliminary data.</text>
</comment>